<evidence type="ECO:0000256" key="6">
    <source>
        <dbReference type="ARBA" id="ARBA00047984"/>
    </source>
</evidence>
<dbReference type="InterPro" id="IPR014001">
    <property type="entry name" value="Helicase_ATP-bd"/>
</dbReference>
<dbReference type="Proteomes" id="UP001590951">
    <property type="component" value="Unassembled WGS sequence"/>
</dbReference>
<evidence type="ECO:0000256" key="5">
    <source>
        <dbReference type="ARBA" id="ARBA00022840"/>
    </source>
</evidence>
<gene>
    <name evidence="13" type="ORF">ABVK25_002109</name>
</gene>
<dbReference type="SUPFAM" id="SSF52540">
    <property type="entry name" value="P-loop containing nucleoside triphosphate hydrolases"/>
    <property type="match status" value="1"/>
</dbReference>
<dbReference type="EC" id="3.6.4.13" evidence="1"/>
<evidence type="ECO:0000256" key="8">
    <source>
        <dbReference type="RuleBase" id="RU000492"/>
    </source>
</evidence>
<evidence type="ECO:0000256" key="1">
    <source>
        <dbReference type="ARBA" id="ARBA00012552"/>
    </source>
</evidence>
<keyword evidence="2 8" id="KW-0547">Nucleotide-binding</keyword>
<evidence type="ECO:0000313" key="14">
    <source>
        <dbReference type="Proteomes" id="UP001590951"/>
    </source>
</evidence>
<reference evidence="13 14" key="1">
    <citation type="submission" date="2024-09" db="EMBL/GenBank/DDBJ databases">
        <title>Rethinking Asexuality: The Enigmatic Case of Functional Sexual Genes in Lepraria (Stereocaulaceae).</title>
        <authorList>
            <person name="Doellman M."/>
            <person name="Sun Y."/>
            <person name="Barcenas-Pena A."/>
            <person name="Lumbsch H.T."/>
            <person name="Grewe F."/>
        </authorList>
    </citation>
    <scope>NUCLEOTIDE SEQUENCE [LARGE SCALE GENOMIC DNA]</scope>
    <source>
        <strain evidence="13 14">Grewe 0041</strain>
    </source>
</reference>
<feature type="domain" description="Helicase ATP-binding" evidence="10">
    <location>
        <begin position="161"/>
        <end position="336"/>
    </location>
</feature>
<keyword evidence="14" id="KW-1185">Reference proteome</keyword>
<name>A0ABR4BIS4_9LECA</name>
<dbReference type="SMART" id="SM00487">
    <property type="entry name" value="DEXDc"/>
    <property type="match status" value="1"/>
</dbReference>
<protein>
    <recommendedName>
        <fullName evidence="1">RNA helicase</fullName>
        <ecNumber evidence="1">3.6.4.13</ecNumber>
    </recommendedName>
</protein>
<dbReference type="InterPro" id="IPR027417">
    <property type="entry name" value="P-loop_NTPase"/>
</dbReference>
<evidence type="ECO:0000256" key="9">
    <source>
        <dbReference type="SAM" id="MobiDB-lite"/>
    </source>
</evidence>
<keyword evidence="4 8" id="KW-0347">Helicase</keyword>
<evidence type="ECO:0000256" key="7">
    <source>
        <dbReference type="PROSITE-ProRule" id="PRU00552"/>
    </source>
</evidence>
<evidence type="ECO:0000256" key="3">
    <source>
        <dbReference type="ARBA" id="ARBA00022801"/>
    </source>
</evidence>
<dbReference type="PROSITE" id="PS51195">
    <property type="entry name" value="Q_MOTIF"/>
    <property type="match status" value="1"/>
</dbReference>
<evidence type="ECO:0000259" key="10">
    <source>
        <dbReference type="PROSITE" id="PS51192"/>
    </source>
</evidence>
<dbReference type="Pfam" id="PF00270">
    <property type="entry name" value="DEAD"/>
    <property type="match status" value="1"/>
</dbReference>
<dbReference type="InterPro" id="IPR000629">
    <property type="entry name" value="RNA-helicase_DEAD-box_CS"/>
</dbReference>
<feature type="domain" description="Helicase C-terminal" evidence="11">
    <location>
        <begin position="364"/>
        <end position="511"/>
    </location>
</feature>
<feature type="region of interest" description="Disordered" evidence="9">
    <location>
        <begin position="512"/>
        <end position="548"/>
    </location>
</feature>
<keyword evidence="3 8" id="KW-0378">Hydrolase</keyword>
<evidence type="ECO:0000313" key="13">
    <source>
        <dbReference type="EMBL" id="KAL2057725.1"/>
    </source>
</evidence>
<accession>A0ABR4BIS4</accession>
<dbReference type="Gene3D" id="3.40.50.300">
    <property type="entry name" value="P-loop containing nucleotide triphosphate hydrolases"/>
    <property type="match status" value="2"/>
</dbReference>
<evidence type="ECO:0000256" key="4">
    <source>
        <dbReference type="ARBA" id="ARBA00022806"/>
    </source>
</evidence>
<organism evidence="13 14">
    <name type="scientific">Lepraria finkii</name>
    <dbReference type="NCBI Taxonomy" id="1340010"/>
    <lineage>
        <taxon>Eukaryota</taxon>
        <taxon>Fungi</taxon>
        <taxon>Dikarya</taxon>
        <taxon>Ascomycota</taxon>
        <taxon>Pezizomycotina</taxon>
        <taxon>Lecanoromycetes</taxon>
        <taxon>OSLEUM clade</taxon>
        <taxon>Lecanoromycetidae</taxon>
        <taxon>Lecanorales</taxon>
        <taxon>Lecanorineae</taxon>
        <taxon>Stereocaulaceae</taxon>
        <taxon>Lepraria</taxon>
    </lineage>
</organism>
<feature type="compositionally biased region" description="Gly residues" evidence="9">
    <location>
        <begin position="514"/>
        <end position="533"/>
    </location>
</feature>
<dbReference type="InterPro" id="IPR014014">
    <property type="entry name" value="RNA_helicase_DEAD_Q_motif"/>
</dbReference>
<comment type="catalytic activity">
    <reaction evidence="6">
        <text>ATP + H2O = ADP + phosphate + H(+)</text>
        <dbReference type="Rhea" id="RHEA:13065"/>
        <dbReference type="ChEBI" id="CHEBI:15377"/>
        <dbReference type="ChEBI" id="CHEBI:15378"/>
        <dbReference type="ChEBI" id="CHEBI:30616"/>
        <dbReference type="ChEBI" id="CHEBI:43474"/>
        <dbReference type="ChEBI" id="CHEBI:456216"/>
        <dbReference type="EC" id="3.6.4.13"/>
    </reaction>
</comment>
<sequence>MSYGGGYGARGGGGYSNGGTNGYSNGASNGYSNGFSNGSGYGASTNGFSGGSGSSYGGVGGFGGAGGDKMSNLGANLKVQHFDLSTMPKFEKSFYKEDPDVSARSDRDVADFRRLKEITIQGNNVPRPVQTFDEAGFPKYVMDEVKAQGFSAPTAIQSQGWPMALSGRDVVGIAETGSGKTLTYCLPGIVHINAQPLLAPGDGPIVLVLAPTRELAVQIQQEMTKFGKSSRIRNTCVYGGVPKGGQIRDLAKGVEVCIATPGRLIDMLESGKTNLRRVTYLVLDEADRMLDMGFEPQIRKIIGQIRPDRQTCMWSATWPKDVRQLASDYLNDYIQVNIGSMDLSANHRITQIVEIVSEFDKRDKMTKHLERIMEDRDAKILLFTGTKRVADEITRFLRQDGWPALSIHGDKQQNERDWVLNEFKTGKSPIMVATDVASRGIDVKNITHVFNYDYPNNSEDYVHRIGRTGRAGSKGTAITLFTTDNSKQARDLVAVLTESKQQIDPRLHEMARYSGGGGGGRYGRGGGRGGRGGFTNSNAAPMGGGRRW</sequence>
<keyword evidence="5 8" id="KW-0067">ATP-binding</keyword>
<proteinExistence type="inferred from homology"/>
<feature type="domain" description="DEAD-box RNA helicase Q" evidence="12">
    <location>
        <begin position="130"/>
        <end position="158"/>
    </location>
</feature>
<dbReference type="Pfam" id="PF00271">
    <property type="entry name" value="Helicase_C"/>
    <property type="match status" value="1"/>
</dbReference>
<dbReference type="CDD" id="cd18787">
    <property type="entry name" value="SF2_C_DEAD"/>
    <property type="match status" value="1"/>
</dbReference>
<evidence type="ECO:0000256" key="2">
    <source>
        <dbReference type="ARBA" id="ARBA00022741"/>
    </source>
</evidence>
<dbReference type="PROSITE" id="PS00039">
    <property type="entry name" value="DEAD_ATP_HELICASE"/>
    <property type="match status" value="1"/>
</dbReference>
<dbReference type="PROSITE" id="PS51194">
    <property type="entry name" value="HELICASE_CTER"/>
    <property type="match status" value="1"/>
</dbReference>
<dbReference type="InterPro" id="IPR001650">
    <property type="entry name" value="Helicase_C-like"/>
</dbReference>
<evidence type="ECO:0000259" key="12">
    <source>
        <dbReference type="PROSITE" id="PS51195"/>
    </source>
</evidence>
<dbReference type="PROSITE" id="PS51192">
    <property type="entry name" value="HELICASE_ATP_BIND_1"/>
    <property type="match status" value="1"/>
</dbReference>
<dbReference type="CDD" id="cd17966">
    <property type="entry name" value="DEADc_DDX5_DDX17"/>
    <property type="match status" value="1"/>
</dbReference>
<feature type="short sequence motif" description="Q motif" evidence="7">
    <location>
        <begin position="130"/>
        <end position="158"/>
    </location>
</feature>
<dbReference type="SMART" id="SM00490">
    <property type="entry name" value="HELICc"/>
    <property type="match status" value="1"/>
</dbReference>
<evidence type="ECO:0000259" key="11">
    <source>
        <dbReference type="PROSITE" id="PS51194"/>
    </source>
</evidence>
<comment type="caution">
    <text evidence="13">The sequence shown here is derived from an EMBL/GenBank/DDBJ whole genome shotgun (WGS) entry which is preliminary data.</text>
</comment>
<dbReference type="EMBL" id="JBHFEH010000004">
    <property type="protein sequence ID" value="KAL2057725.1"/>
    <property type="molecule type" value="Genomic_DNA"/>
</dbReference>
<dbReference type="PANTHER" id="PTHR47958">
    <property type="entry name" value="ATP-DEPENDENT RNA HELICASE DBP3"/>
    <property type="match status" value="1"/>
</dbReference>
<comment type="similarity">
    <text evidence="8">Belongs to the DEAD box helicase family.</text>
</comment>
<dbReference type="InterPro" id="IPR011545">
    <property type="entry name" value="DEAD/DEAH_box_helicase_dom"/>
</dbReference>